<gene>
    <name evidence="2" type="ORF">ACFQDM_05270</name>
</gene>
<dbReference type="EMBL" id="JBHSSW010000005">
    <property type="protein sequence ID" value="MFC6197476.1"/>
    <property type="molecule type" value="Genomic_DNA"/>
</dbReference>
<keyword evidence="3" id="KW-1185">Reference proteome</keyword>
<protein>
    <submittedName>
        <fullName evidence="2">Peptidase M61</fullName>
    </submittedName>
</protein>
<proteinExistence type="predicted"/>
<evidence type="ECO:0000256" key="1">
    <source>
        <dbReference type="SAM" id="MobiDB-lite"/>
    </source>
</evidence>
<feature type="region of interest" description="Disordered" evidence="1">
    <location>
        <begin position="116"/>
        <end position="138"/>
    </location>
</feature>
<dbReference type="InterPro" id="IPR036034">
    <property type="entry name" value="PDZ_sf"/>
</dbReference>
<dbReference type="Proteomes" id="UP001596303">
    <property type="component" value="Unassembled WGS sequence"/>
</dbReference>
<sequence>MAHTCTGFEHQMRRVVTGVLPALALGLSSCASQVDETPDAAAMPETSALNLLVAPQADPDAPDDIDSLKIQLKLTGVEADPDTPLLDILLVSTNVDTMANLVTDLSAVDTAGSLSLTTRTTSSDNGGDPTGGEKMEWYPDRETVGPIEISYTIPVSTSIPPRGPAPPIGLSYDGQATSAAGQIILLLPPGEETYETKIDWDFSHAPAGSRGVTSLGEGDVTATTPIGATQLRRTYFMTGDVSTFPKNVPDSGFFAAWHGEPPFDADELMAWTSDLYGHYSDFFGQDEPPPYGVFLRYNPINAGGGVGLNNSFVTTFGKGAGADTDQLKSTLAHEMFHTFQPYIDEPGGLESSWFSEGLAVFYQARLPYRFGLLSAETFLEDLNYHAGRYYSSIMVNVPNSEVPGGFWRDTRIRTLPYDRGMLYMATVDHAVREASNGAHSLDDLMRGMLALQQAGQTTTYESWETLLREALDEDAVSEFRAFLNGAMPVPASDAFGVCFQRTTKELRRYEVGFEPAVLAEPKRIVRGLVKGSAAEAAGLRNGDEIVKPVPQDGIQGSQGQKIELLIRRGDEEFPLTYLPRGEAVMAYQWEFNPDERDNPDCQ</sequence>
<name>A0ABW1S710_9PROT</name>
<accession>A0ABW1S710</accession>
<dbReference type="InterPro" id="IPR027268">
    <property type="entry name" value="Peptidase_M4/M1_CTD_sf"/>
</dbReference>
<comment type="caution">
    <text evidence="2">The sequence shown here is derived from an EMBL/GenBank/DDBJ whole genome shotgun (WGS) entry which is preliminary data.</text>
</comment>
<dbReference type="RefSeq" id="WP_377376433.1">
    <property type="nucleotide sequence ID" value="NZ_JBHSSW010000005.1"/>
</dbReference>
<reference evidence="3" key="1">
    <citation type="journal article" date="2019" name="Int. J. Syst. Evol. Microbiol.">
        <title>The Global Catalogue of Microorganisms (GCM) 10K type strain sequencing project: providing services to taxonomists for standard genome sequencing and annotation.</title>
        <authorList>
            <consortium name="The Broad Institute Genomics Platform"/>
            <consortium name="The Broad Institute Genome Sequencing Center for Infectious Disease"/>
            <person name="Wu L."/>
            <person name="Ma J."/>
        </authorList>
    </citation>
    <scope>NUCLEOTIDE SEQUENCE [LARGE SCALE GENOMIC DNA]</scope>
    <source>
        <strain evidence="3">CGMCC-1.15741</strain>
    </source>
</reference>
<evidence type="ECO:0000313" key="3">
    <source>
        <dbReference type="Proteomes" id="UP001596303"/>
    </source>
</evidence>
<dbReference type="SUPFAM" id="SSF50156">
    <property type="entry name" value="PDZ domain-like"/>
    <property type="match status" value="1"/>
</dbReference>
<dbReference type="SUPFAM" id="SSF55486">
    <property type="entry name" value="Metalloproteases ('zincins'), catalytic domain"/>
    <property type="match status" value="1"/>
</dbReference>
<dbReference type="Gene3D" id="1.10.390.10">
    <property type="entry name" value="Neutral Protease Domain 2"/>
    <property type="match status" value="1"/>
</dbReference>
<evidence type="ECO:0000313" key="2">
    <source>
        <dbReference type="EMBL" id="MFC6197476.1"/>
    </source>
</evidence>
<organism evidence="2 3">
    <name type="scientific">Ponticaulis profundi</name>
    <dbReference type="NCBI Taxonomy" id="2665222"/>
    <lineage>
        <taxon>Bacteria</taxon>
        <taxon>Pseudomonadati</taxon>
        <taxon>Pseudomonadota</taxon>
        <taxon>Alphaproteobacteria</taxon>
        <taxon>Hyphomonadales</taxon>
        <taxon>Hyphomonadaceae</taxon>
        <taxon>Ponticaulis</taxon>
    </lineage>
</organism>